<dbReference type="PANTHER" id="PTHR43080">
    <property type="entry name" value="CBS DOMAIN-CONTAINING PROTEIN CBSX3, MITOCHONDRIAL"/>
    <property type="match status" value="1"/>
</dbReference>
<keyword evidence="5" id="KW-1185">Reference proteome</keyword>
<dbReference type="eggNOG" id="ENOG502RY2M">
    <property type="taxonomic scope" value="Eukaryota"/>
</dbReference>
<evidence type="ECO:0000313" key="5">
    <source>
        <dbReference type="Proteomes" id="UP000007264"/>
    </source>
</evidence>
<dbReference type="SUPFAM" id="SSF54631">
    <property type="entry name" value="CBS-domain pair"/>
    <property type="match status" value="1"/>
</dbReference>
<dbReference type="KEGG" id="csl:COCSUDRAFT_30828"/>
<dbReference type="PANTHER" id="PTHR43080:SF29">
    <property type="entry name" value="OS02G0818000 PROTEIN"/>
    <property type="match status" value="1"/>
</dbReference>
<dbReference type="OrthoDB" id="418595at2759"/>
<evidence type="ECO:0000256" key="1">
    <source>
        <dbReference type="ARBA" id="ARBA00023122"/>
    </source>
</evidence>
<dbReference type="AlphaFoldDB" id="I0YPD4"/>
<keyword evidence="1 2" id="KW-0129">CBS domain</keyword>
<accession>I0YPD4</accession>
<dbReference type="STRING" id="574566.I0YPD4"/>
<dbReference type="InterPro" id="IPR051257">
    <property type="entry name" value="Diverse_CBS-Domain"/>
</dbReference>
<name>I0YPD4_COCSC</name>
<sequence length="212" mass="22557">MQAHIAAGSLRVSPISGPRCGAPSAFVALPKTRFRASPVARPIRAAAAQAEADDEGLTGEWPVNWSLASYEDVGEFFQNSLFKDSASPGNSLKDIMSTDLTYVYPETKIEDLGQIFSKVTGVPVVKSESDLTLVGVLSKKDLSKTGKVVSDIWSSPPVAARGENKVADAACLMLKHKVHRIPIVDTQAKLIGIVTRTDIFTALGHEASPGIV</sequence>
<dbReference type="SMART" id="SM00116">
    <property type="entry name" value="CBS"/>
    <property type="match status" value="2"/>
</dbReference>
<dbReference type="Gene3D" id="3.10.580.10">
    <property type="entry name" value="CBS-domain"/>
    <property type="match status" value="2"/>
</dbReference>
<reference evidence="4 5" key="1">
    <citation type="journal article" date="2012" name="Genome Biol.">
        <title>The genome of the polar eukaryotic microalga coccomyxa subellipsoidea reveals traits of cold adaptation.</title>
        <authorList>
            <person name="Blanc G."/>
            <person name="Agarkova I."/>
            <person name="Grimwood J."/>
            <person name="Kuo A."/>
            <person name="Brueggeman A."/>
            <person name="Dunigan D."/>
            <person name="Gurnon J."/>
            <person name="Ladunga I."/>
            <person name="Lindquist E."/>
            <person name="Lucas S."/>
            <person name="Pangilinan J."/>
            <person name="Proschold T."/>
            <person name="Salamov A."/>
            <person name="Schmutz J."/>
            <person name="Weeks D."/>
            <person name="Yamada T."/>
            <person name="Claverie J.M."/>
            <person name="Grigoriev I."/>
            <person name="Van Etten J."/>
            <person name="Lomsadze A."/>
            <person name="Borodovsky M."/>
        </authorList>
    </citation>
    <scope>NUCLEOTIDE SEQUENCE [LARGE SCALE GENOMIC DNA]</scope>
    <source>
        <strain evidence="4 5">C-169</strain>
    </source>
</reference>
<organism evidence="4 5">
    <name type="scientific">Coccomyxa subellipsoidea (strain C-169)</name>
    <name type="common">Green microalga</name>
    <dbReference type="NCBI Taxonomy" id="574566"/>
    <lineage>
        <taxon>Eukaryota</taxon>
        <taxon>Viridiplantae</taxon>
        <taxon>Chlorophyta</taxon>
        <taxon>core chlorophytes</taxon>
        <taxon>Trebouxiophyceae</taxon>
        <taxon>Trebouxiophyceae incertae sedis</taxon>
        <taxon>Coccomyxaceae</taxon>
        <taxon>Coccomyxa</taxon>
        <taxon>Coccomyxa subellipsoidea</taxon>
    </lineage>
</organism>
<evidence type="ECO:0000313" key="4">
    <source>
        <dbReference type="EMBL" id="EIE20253.1"/>
    </source>
</evidence>
<feature type="domain" description="CBS" evidence="3">
    <location>
        <begin position="153"/>
        <end position="209"/>
    </location>
</feature>
<gene>
    <name evidence="4" type="ORF">COCSUDRAFT_30828</name>
</gene>
<dbReference type="InterPro" id="IPR000644">
    <property type="entry name" value="CBS_dom"/>
</dbReference>
<dbReference type="InterPro" id="IPR046342">
    <property type="entry name" value="CBS_dom_sf"/>
</dbReference>
<comment type="caution">
    <text evidence="4">The sequence shown here is derived from an EMBL/GenBank/DDBJ whole genome shotgun (WGS) entry which is preliminary data.</text>
</comment>
<dbReference type="RefSeq" id="XP_005644797.1">
    <property type="nucleotide sequence ID" value="XM_005644740.1"/>
</dbReference>
<dbReference type="GeneID" id="17038229"/>
<proteinExistence type="predicted"/>
<evidence type="ECO:0000259" key="3">
    <source>
        <dbReference type="PROSITE" id="PS51371"/>
    </source>
</evidence>
<dbReference type="PROSITE" id="PS51371">
    <property type="entry name" value="CBS"/>
    <property type="match status" value="1"/>
</dbReference>
<dbReference type="EMBL" id="AGSI01000016">
    <property type="protein sequence ID" value="EIE20253.1"/>
    <property type="molecule type" value="Genomic_DNA"/>
</dbReference>
<dbReference type="Pfam" id="PF00571">
    <property type="entry name" value="CBS"/>
    <property type="match status" value="2"/>
</dbReference>
<evidence type="ECO:0000256" key="2">
    <source>
        <dbReference type="PROSITE-ProRule" id="PRU00703"/>
    </source>
</evidence>
<protein>
    <submittedName>
        <fullName evidence="4">CBS-domain-containing protein</fullName>
    </submittedName>
</protein>
<dbReference type="Proteomes" id="UP000007264">
    <property type="component" value="Unassembled WGS sequence"/>
</dbReference>